<dbReference type="EMBL" id="JAVLET010000002">
    <property type="protein sequence ID" value="KAL0473316.1"/>
    <property type="molecule type" value="Genomic_DNA"/>
</dbReference>
<keyword evidence="4" id="KW-1185">Reference proteome</keyword>
<protein>
    <recommendedName>
        <fullName evidence="2">DUF8004 domain-containing protein</fullName>
    </recommendedName>
</protein>
<dbReference type="PANTHER" id="PTHR39601">
    <property type="entry name" value="CHORIOGENIN HMINOR"/>
    <property type="match status" value="1"/>
</dbReference>
<evidence type="ECO:0000313" key="3">
    <source>
        <dbReference type="EMBL" id="KAL0473316.1"/>
    </source>
</evidence>
<gene>
    <name evidence="3" type="ORF">QR685DRAFT_569393</name>
</gene>
<proteinExistence type="predicted"/>
<feature type="compositionally biased region" description="Polar residues" evidence="1">
    <location>
        <begin position="693"/>
        <end position="713"/>
    </location>
</feature>
<reference evidence="3 4" key="1">
    <citation type="submission" date="2023-09" db="EMBL/GenBank/DDBJ databases">
        <title>Multi-omics analysis of a traditional fermented food reveals byproduct-associated fungal strains for waste-to-food upcycling.</title>
        <authorList>
            <consortium name="Lawrence Berkeley National Laboratory"/>
            <person name="Rekdal V.M."/>
            <person name="Villalobos-Escobedo J.M."/>
            <person name="Rodriguez-Valeron N."/>
            <person name="Garcia M.O."/>
            <person name="Vasquez D.P."/>
            <person name="Damayanti I."/>
            <person name="Sorensen P.M."/>
            <person name="Baidoo E.E."/>
            <person name="De Carvalho A.C."/>
            <person name="Riley R."/>
            <person name="Lipzen A."/>
            <person name="He G."/>
            <person name="Yan M."/>
            <person name="Haridas S."/>
            <person name="Daum C."/>
            <person name="Yoshinaga Y."/>
            <person name="Ng V."/>
            <person name="Grigoriev I.V."/>
            <person name="Munk R."/>
            <person name="Nuraida L."/>
            <person name="Wijaya C.H."/>
            <person name="Morales P.-C."/>
            <person name="Keasling J.D."/>
        </authorList>
    </citation>
    <scope>NUCLEOTIDE SEQUENCE [LARGE SCALE GENOMIC DNA]</scope>
    <source>
        <strain evidence="3 4">FGSC 2613</strain>
    </source>
</reference>
<dbReference type="InterPro" id="IPR058317">
    <property type="entry name" value="DUF8004"/>
</dbReference>
<feature type="region of interest" description="Disordered" evidence="1">
    <location>
        <begin position="631"/>
        <end position="656"/>
    </location>
</feature>
<evidence type="ECO:0000259" key="2">
    <source>
        <dbReference type="Pfam" id="PF26013"/>
    </source>
</evidence>
<evidence type="ECO:0000256" key="1">
    <source>
        <dbReference type="SAM" id="MobiDB-lite"/>
    </source>
</evidence>
<name>A0ABR3DNB3_NEUIN</name>
<accession>A0ABR3DNB3</accession>
<dbReference type="Proteomes" id="UP001451303">
    <property type="component" value="Unassembled WGS sequence"/>
</dbReference>
<dbReference type="Pfam" id="PF26013">
    <property type="entry name" value="DUF8004"/>
    <property type="match status" value="1"/>
</dbReference>
<feature type="region of interest" description="Disordered" evidence="1">
    <location>
        <begin position="1"/>
        <end position="25"/>
    </location>
</feature>
<feature type="region of interest" description="Disordered" evidence="1">
    <location>
        <begin position="693"/>
        <end position="753"/>
    </location>
</feature>
<sequence length="853" mass="95544">MSARSSTSVFTSARNDTRGSTMAQCGIPRSWSDGGRFHQARSQPQIGKSIRFGSLNDRRRARAPDLKRWDGASRTSQPWDCLWKRDPELWHRKGNCLVYLYGPGQSSRSPSFKVPFNTLLATQCQPLIARCIRRDIPETVDIKASQIELYIPAPPTATEAEVICHYLDIRNFFAWIFRRSMVGEHLGATLIRLLHTMTELRCLGVNNADDLLSYADEEGYLEMCNQPAHALGMLQFAEYCQDRRLYIEAFTHCTGMFEELYVVPEYQVITSATRRLLRQAKAEMDEKLGQATLMLQNFLDEDLSQAHLGLTVGGRSHLEHFRTFLHAFFATKIGYYPPTSIDQRYLIFPPAIYRTMRDDIEALYELLVDNTYTPSESIPASAQGGLCTLQCVHGFDVWNRYSPLPHPLPLLPELPTTSTSRRTSWLHKSDKLKPDQRVVAHAALAKASNRSKATICRNPLVVAYQRYEEDCVFSPLKIDRQEKISQVDARKVRWILIYAIYQVLRACTQAPLECQNVENTYYNMAVSTENLPPWDADDYESSFSTRISKGTRQNGHASFKSLPNFSLPTPLILSSFPAVFTYGEDRKIRPDIDHFALIHARTPSRIATDPRSTSPPVVPTRVHSLTKSISHSLNAFTGNRPAEKESTSPSRSRRASYHEIVIQGYGNGTNDVHPGHSEPTIDNQPPQSIANVTKASDTQIPEQGIRTQGITLRSPSTASTSSNNITGSSTTSRETAVSASSTAPSFCSSPTSPKALVTGEEQLMRGMTLASNDLAPPLPRRSSRRRPSECQPDPLRIRKTQSATSLDISGRDDNKANCTMSMHETSNDPWAQYADVGGLRDLEVKVPSVTPHE</sequence>
<feature type="compositionally biased region" description="Polar residues" evidence="1">
    <location>
        <begin position="1"/>
        <end position="23"/>
    </location>
</feature>
<organism evidence="3 4">
    <name type="scientific">Neurospora intermedia</name>
    <dbReference type="NCBI Taxonomy" id="5142"/>
    <lineage>
        <taxon>Eukaryota</taxon>
        <taxon>Fungi</taxon>
        <taxon>Dikarya</taxon>
        <taxon>Ascomycota</taxon>
        <taxon>Pezizomycotina</taxon>
        <taxon>Sordariomycetes</taxon>
        <taxon>Sordariomycetidae</taxon>
        <taxon>Sordariales</taxon>
        <taxon>Sordariaceae</taxon>
        <taxon>Neurospora</taxon>
    </lineage>
</organism>
<feature type="region of interest" description="Disordered" evidence="1">
    <location>
        <begin position="770"/>
        <end position="793"/>
    </location>
</feature>
<feature type="domain" description="DUF8004" evidence="2">
    <location>
        <begin position="209"/>
        <end position="299"/>
    </location>
</feature>
<feature type="compositionally biased region" description="Low complexity" evidence="1">
    <location>
        <begin position="714"/>
        <end position="753"/>
    </location>
</feature>
<comment type="caution">
    <text evidence="3">The sequence shown here is derived from an EMBL/GenBank/DDBJ whole genome shotgun (WGS) entry which is preliminary data.</text>
</comment>
<evidence type="ECO:0000313" key="4">
    <source>
        <dbReference type="Proteomes" id="UP001451303"/>
    </source>
</evidence>
<dbReference type="PANTHER" id="PTHR39601:SF1">
    <property type="entry name" value="CHORIOGENIN HMINOR"/>
    <property type="match status" value="1"/>
</dbReference>